<feature type="domain" description="Antitoxin SocA-like Panacea" evidence="1">
    <location>
        <begin position="27"/>
        <end position="126"/>
    </location>
</feature>
<dbReference type="EMBL" id="JASJOS010000013">
    <property type="protein sequence ID" value="MDJ1484046.1"/>
    <property type="molecule type" value="Genomic_DNA"/>
</dbReference>
<evidence type="ECO:0000313" key="2">
    <source>
        <dbReference type="EMBL" id="MDJ1484046.1"/>
    </source>
</evidence>
<dbReference type="RefSeq" id="WP_313984799.1">
    <property type="nucleotide sequence ID" value="NZ_JASJOS010000013.1"/>
</dbReference>
<organism evidence="2 3">
    <name type="scientific">Xanthocytophaga flava</name>
    <dbReference type="NCBI Taxonomy" id="3048013"/>
    <lineage>
        <taxon>Bacteria</taxon>
        <taxon>Pseudomonadati</taxon>
        <taxon>Bacteroidota</taxon>
        <taxon>Cytophagia</taxon>
        <taxon>Cytophagales</taxon>
        <taxon>Rhodocytophagaceae</taxon>
        <taxon>Xanthocytophaga</taxon>
    </lineage>
</organism>
<gene>
    <name evidence="2" type="ORF">QNI16_26350</name>
</gene>
<dbReference type="Pfam" id="PF13274">
    <property type="entry name" value="SocA_Panacea"/>
    <property type="match status" value="1"/>
</dbReference>
<protein>
    <submittedName>
        <fullName evidence="2">DUF4065 domain-containing protein</fullName>
    </submittedName>
</protein>
<dbReference type="Proteomes" id="UP001241110">
    <property type="component" value="Unassembled WGS sequence"/>
</dbReference>
<name>A0AAE3QVG8_9BACT</name>
<proteinExistence type="predicted"/>
<accession>A0AAE3QVG8</accession>
<dbReference type="AlphaFoldDB" id="A0AAE3QVG8"/>
<sequence length="167" mass="19259">MYSSAAIANYFLAKGKADNKPLSPMKLQKLMYFAYGWYLATTNQRLFNEMIEAWRYGPVIPSVYEAFRHFGNSNITEPMPDFNTPVAKSGINDETARQILDVVWYVYSDLSAIALSNLTHEKGTPWYKIYEQYGSVKNIPSNKDINEEYIKEYFVQKLNSLGNKEAH</sequence>
<comment type="caution">
    <text evidence="2">The sequence shown here is derived from an EMBL/GenBank/DDBJ whole genome shotgun (WGS) entry which is preliminary data.</text>
</comment>
<reference evidence="2" key="1">
    <citation type="submission" date="2023-05" db="EMBL/GenBank/DDBJ databases">
        <authorList>
            <person name="Zhang X."/>
        </authorList>
    </citation>
    <scope>NUCLEOTIDE SEQUENCE</scope>
    <source>
        <strain evidence="2">YF14B1</strain>
    </source>
</reference>
<evidence type="ECO:0000313" key="3">
    <source>
        <dbReference type="Proteomes" id="UP001241110"/>
    </source>
</evidence>
<dbReference type="InterPro" id="IPR025272">
    <property type="entry name" value="SocA_Panacea"/>
</dbReference>
<evidence type="ECO:0000259" key="1">
    <source>
        <dbReference type="Pfam" id="PF13274"/>
    </source>
</evidence>